<dbReference type="InterPro" id="IPR051785">
    <property type="entry name" value="MMCE/EMCE_epimerase"/>
</dbReference>
<organism evidence="4 5">
    <name type="scientific">candidate division TA06 bacterium 34_109</name>
    <dbReference type="NCBI Taxonomy" id="1635277"/>
    <lineage>
        <taxon>Bacteria</taxon>
        <taxon>Bacteria division TA06</taxon>
    </lineage>
</organism>
<dbReference type="CDD" id="cd07249">
    <property type="entry name" value="MMCE"/>
    <property type="match status" value="1"/>
</dbReference>
<gene>
    <name evidence="4" type="ORF">XE03_1188</name>
</gene>
<comment type="caution">
    <text evidence="4">The sequence shown here is derived from an EMBL/GenBank/DDBJ whole genome shotgun (WGS) entry which is preliminary data.</text>
</comment>
<comment type="similarity">
    <text evidence="1">Belongs to the methylmalonyl-CoA epimerase family.</text>
</comment>
<dbReference type="GO" id="GO:0004462">
    <property type="term" value="F:lactoylglutathione lyase activity"/>
    <property type="evidence" value="ECO:0007669"/>
    <property type="project" value="InterPro"/>
</dbReference>
<evidence type="ECO:0000256" key="1">
    <source>
        <dbReference type="ARBA" id="ARBA00009308"/>
    </source>
</evidence>
<dbReference type="PROSITE" id="PS00935">
    <property type="entry name" value="GLYOXALASE_I_2"/>
    <property type="match status" value="1"/>
</dbReference>
<dbReference type="InterPro" id="IPR018146">
    <property type="entry name" value="Glyoxalase_1_CS"/>
</dbReference>
<evidence type="ECO:0000313" key="5">
    <source>
        <dbReference type="Proteomes" id="UP000053467"/>
    </source>
</evidence>
<dbReference type="InterPro" id="IPR029068">
    <property type="entry name" value="Glyas_Bleomycin-R_OHBP_Dase"/>
</dbReference>
<reference evidence="5" key="1">
    <citation type="journal article" date="2015" name="MBio">
        <title>Genome-Resolved Metagenomic Analysis Reveals Roles for Candidate Phyla and Other Microbial Community Members in Biogeochemical Transformations in Oil Reservoirs.</title>
        <authorList>
            <person name="Hu P."/>
            <person name="Tom L."/>
            <person name="Singh A."/>
            <person name="Thomas B.C."/>
            <person name="Baker B.J."/>
            <person name="Piceno Y.M."/>
            <person name="Andersen G.L."/>
            <person name="Banfield J.F."/>
        </authorList>
    </citation>
    <scope>NUCLEOTIDE SEQUENCE [LARGE SCALE GENOMIC DNA]</scope>
</reference>
<dbReference type="SUPFAM" id="SSF54593">
    <property type="entry name" value="Glyoxalase/Bleomycin resistance protein/Dihydroxybiphenyl dioxygenase"/>
    <property type="match status" value="1"/>
</dbReference>
<dbReference type="GO" id="GO:0004493">
    <property type="term" value="F:methylmalonyl-CoA epimerase activity"/>
    <property type="evidence" value="ECO:0007669"/>
    <property type="project" value="TreeGrafter"/>
</dbReference>
<sequence length="139" mass="15858">MIKKFNHISIAVSSLEKSKKVFEEIFNKKCDMEVDVPDQKVKVAMFDIGGVLFEIIQPTDMESSIAQFVDNRGNALHHIAFSVDDIQKTIEDFIAKGYRMIDQKPRMGAEGHPIAFMHPKSSDGILIEFVEEKEEKKNE</sequence>
<keyword evidence="2" id="KW-0479">Metal-binding</keyword>
<dbReference type="EMBL" id="LGGX01000011">
    <property type="protein sequence ID" value="KUK86825.1"/>
    <property type="molecule type" value="Genomic_DNA"/>
</dbReference>
<dbReference type="InterPro" id="IPR037523">
    <property type="entry name" value="VOC_core"/>
</dbReference>
<name>A0A101I1C1_UNCT6</name>
<dbReference type="PANTHER" id="PTHR43048">
    <property type="entry name" value="METHYLMALONYL-COA EPIMERASE"/>
    <property type="match status" value="1"/>
</dbReference>
<protein>
    <submittedName>
        <fullName evidence="4">Methylmalonyl-CoA epimerase</fullName>
    </submittedName>
</protein>
<evidence type="ECO:0000259" key="3">
    <source>
        <dbReference type="PROSITE" id="PS51819"/>
    </source>
</evidence>
<dbReference type="InterPro" id="IPR017515">
    <property type="entry name" value="MeMalonyl-CoA_epimerase"/>
</dbReference>
<proteinExistence type="inferred from homology"/>
<dbReference type="PANTHER" id="PTHR43048:SF3">
    <property type="entry name" value="METHYLMALONYL-COA EPIMERASE, MITOCHONDRIAL"/>
    <property type="match status" value="1"/>
</dbReference>
<feature type="domain" description="VOC" evidence="3">
    <location>
        <begin position="4"/>
        <end position="132"/>
    </location>
</feature>
<dbReference type="Gene3D" id="3.10.180.10">
    <property type="entry name" value="2,3-Dihydroxybiphenyl 1,2-Dioxygenase, domain 1"/>
    <property type="match status" value="1"/>
</dbReference>
<dbReference type="Pfam" id="PF13669">
    <property type="entry name" value="Glyoxalase_4"/>
    <property type="match status" value="1"/>
</dbReference>
<dbReference type="PROSITE" id="PS51819">
    <property type="entry name" value="VOC"/>
    <property type="match status" value="1"/>
</dbReference>
<dbReference type="NCBIfam" id="TIGR03081">
    <property type="entry name" value="metmalonyl_epim"/>
    <property type="match status" value="1"/>
</dbReference>
<evidence type="ECO:0000313" key="4">
    <source>
        <dbReference type="EMBL" id="KUK86825.1"/>
    </source>
</evidence>
<dbReference type="GO" id="GO:0046872">
    <property type="term" value="F:metal ion binding"/>
    <property type="evidence" value="ECO:0007669"/>
    <property type="project" value="UniProtKB-KW"/>
</dbReference>
<dbReference type="Proteomes" id="UP000053467">
    <property type="component" value="Unassembled WGS sequence"/>
</dbReference>
<dbReference type="AlphaFoldDB" id="A0A101I1C1"/>
<evidence type="ECO:0000256" key="2">
    <source>
        <dbReference type="ARBA" id="ARBA00022723"/>
    </source>
</evidence>
<dbReference type="GO" id="GO:0046491">
    <property type="term" value="P:L-methylmalonyl-CoA metabolic process"/>
    <property type="evidence" value="ECO:0007669"/>
    <property type="project" value="TreeGrafter"/>
</dbReference>
<accession>A0A101I1C1</accession>